<gene>
    <name evidence="3" type="ORF">GLS40_03890</name>
</gene>
<comment type="caution">
    <text evidence="3">The sequence shown here is derived from an EMBL/GenBank/DDBJ whole genome shotgun (WGS) entry which is preliminary data.</text>
</comment>
<dbReference type="Proteomes" id="UP000443843">
    <property type="component" value="Unassembled WGS sequence"/>
</dbReference>
<proteinExistence type="predicted"/>
<evidence type="ECO:0000313" key="3">
    <source>
        <dbReference type="EMBL" id="MWB77159.1"/>
    </source>
</evidence>
<dbReference type="GO" id="GO:0005886">
    <property type="term" value="C:plasma membrane"/>
    <property type="evidence" value="ECO:0007669"/>
    <property type="project" value="InterPro"/>
</dbReference>
<dbReference type="InterPro" id="IPR052910">
    <property type="entry name" value="ABC-Purine-Binding"/>
</dbReference>
<dbReference type="AlphaFoldDB" id="A0A844WE23"/>
<evidence type="ECO:0000256" key="1">
    <source>
        <dbReference type="ARBA" id="ARBA00022729"/>
    </source>
</evidence>
<evidence type="ECO:0000259" key="2">
    <source>
        <dbReference type="Pfam" id="PF02608"/>
    </source>
</evidence>
<dbReference type="EMBL" id="WNXQ01000002">
    <property type="protein sequence ID" value="MWB77159.1"/>
    <property type="molecule type" value="Genomic_DNA"/>
</dbReference>
<reference evidence="3 4" key="1">
    <citation type="submission" date="2019-11" db="EMBL/GenBank/DDBJ databases">
        <title>Pseudooceanicola pacifica sp. nov., isolated from deep-sea sediment of the Pacific Ocean.</title>
        <authorList>
            <person name="Lyu L."/>
        </authorList>
    </citation>
    <scope>NUCLEOTIDE SEQUENCE [LARGE SCALE GENOMIC DNA]</scope>
    <source>
        <strain evidence="3 4">216_PA32_1</strain>
    </source>
</reference>
<dbReference type="PANTHER" id="PTHR43208:SF1">
    <property type="entry name" value="ABC TRANSPORTER SUBSTRATE-BINDING PROTEIN"/>
    <property type="match status" value="1"/>
</dbReference>
<feature type="domain" description="ABC transporter substrate-binding protein PnrA-like" evidence="2">
    <location>
        <begin position="42"/>
        <end position="330"/>
    </location>
</feature>
<protein>
    <submittedName>
        <fullName evidence="3">BMP family ABC transporter substrate-binding protein</fullName>
    </submittedName>
</protein>
<keyword evidence="1" id="KW-0732">Signal</keyword>
<name>A0A844WE23_9RHOB</name>
<evidence type="ECO:0000313" key="4">
    <source>
        <dbReference type="Proteomes" id="UP000443843"/>
    </source>
</evidence>
<accession>A0A844WE23</accession>
<dbReference type="PANTHER" id="PTHR43208">
    <property type="entry name" value="ABC TRANSPORTER SUBSTRATE-BINDING PROTEIN"/>
    <property type="match status" value="1"/>
</dbReference>
<dbReference type="InterPro" id="IPR003760">
    <property type="entry name" value="PnrA-like"/>
</dbReference>
<sequence length="371" mass="40039">MRPLVTVQLLKSNPRGRTMKSHLLTAVALVTGTAAFAEPDMNKVGFIYVGPAADYGYNMSMDLGRIEVEKDFPGMETQVFEAIPETAEVSRVMERMIRSDTGIIFATSYGYLDYAIELGEKYPDVKFLHAGGMKTSDNVGTYWADSDDGMYLAGMVAGRMTKSNKLGFIGAFQIPQLFRSINAFTLGAQSVNPDVTMTVVWTGGWWEPQKEADAVAAFADQGIDVVAEQVDSPITIAEAAQKTGTMIVGKDVDVSDRAGDVWLTGVSWNWGPMMVEQVQAIQDGTWTPSHVRGDLKSGHAVLDPFGPKVPQEVVDEVLAAKAKILSGELDIWSGPIVTQSGETIVPDGDVMKMEAIESMGFMVQGVTGSAS</sequence>
<keyword evidence="4" id="KW-1185">Reference proteome</keyword>
<dbReference type="CDD" id="cd19963">
    <property type="entry name" value="PBP1_BMP-like"/>
    <property type="match status" value="1"/>
</dbReference>
<organism evidence="3 4">
    <name type="scientific">Pseudooceanicola pacificus</name>
    <dbReference type="NCBI Taxonomy" id="2676438"/>
    <lineage>
        <taxon>Bacteria</taxon>
        <taxon>Pseudomonadati</taxon>
        <taxon>Pseudomonadota</taxon>
        <taxon>Alphaproteobacteria</taxon>
        <taxon>Rhodobacterales</taxon>
        <taxon>Paracoccaceae</taxon>
        <taxon>Pseudooceanicola</taxon>
    </lineage>
</organism>
<dbReference type="Pfam" id="PF02608">
    <property type="entry name" value="Bmp"/>
    <property type="match status" value="1"/>
</dbReference>
<dbReference type="Gene3D" id="3.40.50.2300">
    <property type="match status" value="2"/>
</dbReference>